<evidence type="ECO:0000313" key="2">
    <source>
        <dbReference type="Proteomes" id="UP000828390"/>
    </source>
</evidence>
<organism evidence="1 2">
    <name type="scientific">Dreissena polymorpha</name>
    <name type="common">Zebra mussel</name>
    <name type="synonym">Mytilus polymorpha</name>
    <dbReference type="NCBI Taxonomy" id="45954"/>
    <lineage>
        <taxon>Eukaryota</taxon>
        <taxon>Metazoa</taxon>
        <taxon>Spiralia</taxon>
        <taxon>Lophotrochozoa</taxon>
        <taxon>Mollusca</taxon>
        <taxon>Bivalvia</taxon>
        <taxon>Autobranchia</taxon>
        <taxon>Heteroconchia</taxon>
        <taxon>Euheterodonta</taxon>
        <taxon>Imparidentia</taxon>
        <taxon>Neoheterodontei</taxon>
        <taxon>Myida</taxon>
        <taxon>Dreissenoidea</taxon>
        <taxon>Dreissenidae</taxon>
        <taxon>Dreissena</taxon>
    </lineage>
</organism>
<accession>A0A9D4IEH7</accession>
<evidence type="ECO:0000313" key="1">
    <source>
        <dbReference type="EMBL" id="KAH3769098.1"/>
    </source>
</evidence>
<protein>
    <submittedName>
        <fullName evidence="1">Uncharacterized protein</fullName>
    </submittedName>
</protein>
<gene>
    <name evidence="1" type="ORF">DPMN_170345</name>
</gene>
<reference evidence="1" key="2">
    <citation type="submission" date="2020-11" db="EMBL/GenBank/DDBJ databases">
        <authorList>
            <person name="McCartney M.A."/>
            <person name="Auch B."/>
            <person name="Kono T."/>
            <person name="Mallez S."/>
            <person name="Becker A."/>
            <person name="Gohl D.M."/>
            <person name="Silverstein K.A.T."/>
            <person name="Koren S."/>
            <person name="Bechman K.B."/>
            <person name="Herman A."/>
            <person name="Abrahante J.E."/>
            <person name="Garbe J."/>
        </authorList>
    </citation>
    <scope>NUCLEOTIDE SEQUENCE</scope>
    <source>
        <strain evidence="1">Duluth1</strain>
        <tissue evidence="1">Whole animal</tissue>
    </source>
</reference>
<reference evidence="1" key="1">
    <citation type="journal article" date="2019" name="bioRxiv">
        <title>The Genome of the Zebra Mussel, Dreissena polymorpha: A Resource for Invasive Species Research.</title>
        <authorList>
            <person name="McCartney M.A."/>
            <person name="Auch B."/>
            <person name="Kono T."/>
            <person name="Mallez S."/>
            <person name="Zhang Y."/>
            <person name="Obille A."/>
            <person name="Becker A."/>
            <person name="Abrahante J.E."/>
            <person name="Garbe J."/>
            <person name="Badalamenti J.P."/>
            <person name="Herman A."/>
            <person name="Mangelson H."/>
            <person name="Liachko I."/>
            <person name="Sullivan S."/>
            <person name="Sone E.D."/>
            <person name="Koren S."/>
            <person name="Silverstein K.A.T."/>
            <person name="Beckman K.B."/>
            <person name="Gohl D.M."/>
        </authorList>
    </citation>
    <scope>NUCLEOTIDE SEQUENCE</scope>
    <source>
        <strain evidence="1">Duluth1</strain>
        <tissue evidence="1">Whole animal</tissue>
    </source>
</reference>
<dbReference type="AlphaFoldDB" id="A0A9D4IEH7"/>
<dbReference type="EMBL" id="JAIWYP010000009">
    <property type="protein sequence ID" value="KAH3769098.1"/>
    <property type="molecule type" value="Genomic_DNA"/>
</dbReference>
<name>A0A9D4IEH7_DREPO</name>
<proteinExistence type="predicted"/>
<comment type="caution">
    <text evidence="1">The sequence shown here is derived from an EMBL/GenBank/DDBJ whole genome shotgun (WGS) entry which is preliminary data.</text>
</comment>
<dbReference type="Proteomes" id="UP000828390">
    <property type="component" value="Unassembled WGS sequence"/>
</dbReference>
<sequence>MLLTNRNHVETGRDIIRTNIMTSRVLKGLDNSNIRKNAPPPGGHVFQLNRNHFQSQLRNHLMSDMIKFRLTRKTAPIPSDHDSTLNVTSRVFNSFFFTLTQIPNNIETKVQFHEDWTINAASRVFLSEC</sequence>
<keyword evidence="2" id="KW-1185">Reference proteome</keyword>